<dbReference type="Gene3D" id="1.20.1300.10">
    <property type="entry name" value="Fumarate reductase/succinate dehydrogenase, transmembrane subunit"/>
    <property type="match status" value="1"/>
</dbReference>
<reference evidence="11" key="1">
    <citation type="submission" date="2017-08" db="EMBL/GenBank/DDBJ databases">
        <title>A dynamic microbial community with high functional redundancy inhabits the cold, oxic subseafloor aquifer.</title>
        <authorList>
            <person name="Tully B.J."/>
            <person name="Wheat C.G."/>
            <person name="Glazer B.T."/>
            <person name="Huber J.A."/>
        </authorList>
    </citation>
    <scope>NUCLEOTIDE SEQUENCE [LARGE SCALE GENOMIC DNA]</scope>
</reference>
<dbReference type="CDD" id="cd00581">
    <property type="entry name" value="QFR_TypeB_TM"/>
    <property type="match status" value="1"/>
</dbReference>
<evidence type="ECO:0000256" key="9">
    <source>
        <dbReference type="SAM" id="Phobius"/>
    </source>
</evidence>
<dbReference type="AlphaFoldDB" id="A0A2A4TAY8"/>
<keyword evidence="6 8" id="KW-0408">Iron</keyword>
<dbReference type="NCBIfam" id="NF010072">
    <property type="entry name" value="PRK13553.1"/>
    <property type="match status" value="1"/>
</dbReference>
<keyword evidence="2 8" id="KW-0349">Heme</keyword>
<feature type="binding site" description="axial binding residue" evidence="8">
    <location>
        <position position="138"/>
    </location>
    <ligand>
        <name>heme b</name>
        <dbReference type="ChEBI" id="CHEBI:60344"/>
        <label>bD</label>
    </ligand>
    <ligandPart>
        <name>Fe</name>
        <dbReference type="ChEBI" id="CHEBI:18248"/>
    </ligandPart>
</feature>
<dbReference type="GO" id="GO:0046872">
    <property type="term" value="F:metal ion binding"/>
    <property type="evidence" value="ECO:0007669"/>
    <property type="project" value="UniProtKB-KW"/>
</dbReference>
<feature type="binding site" description="axial binding residue" evidence="8">
    <location>
        <position position="88"/>
    </location>
    <ligand>
        <name>heme b</name>
        <dbReference type="ChEBI" id="CHEBI:60344"/>
        <label>bD</label>
    </ligand>
    <ligandPart>
        <name>Fe</name>
        <dbReference type="ChEBI" id="CHEBI:18248"/>
    </ligandPart>
</feature>
<evidence type="ECO:0000256" key="8">
    <source>
        <dbReference type="PIRSR" id="PIRSR000177-1"/>
    </source>
</evidence>
<dbReference type="Proteomes" id="UP000218113">
    <property type="component" value="Unassembled WGS sequence"/>
</dbReference>
<dbReference type="InterPro" id="IPR004224">
    <property type="entry name" value="Fum_red_B_TM"/>
</dbReference>
<keyword evidence="4 8" id="KW-0479">Metal-binding</keyword>
<feature type="binding site" description="axial binding residue" evidence="8">
    <location>
        <position position="36"/>
    </location>
    <ligand>
        <name>heme b</name>
        <dbReference type="ChEBI" id="CHEBI:60344"/>
        <label>bD</label>
    </ligand>
    <ligandPart>
        <name>Fe</name>
        <dbReference type="ChEBI" id="CHEBI:18248"/>
    </ligandPart>
</feature>
<gene>
    <name evidence="10" type="ORF">COB67_01690</name>
</gene>
<feature type="transmembrane region" description="Helical" evidence="9">
    <location>
        <begin position="120"/>
        <end position="142"/>
    </location>
</feature>
<dbReference type="GO" id="GO:0016020">
    <property type="term" value="C:membrane"/>
    <property type="evidence" value="ECO:0007669"/>
    <property type="project" value="UniProtKB-SubCell"/>
</dbReference>
<proteinExistence type="predicted"/>
<evidence type="ECO:0000313" key="11">
    <source>
        <dbReference type="Proteomes" id="UP000218113"/>
    </source>
</evidence>
<feature type="transmembrane region" description="Helical" evidence="9">
    <location>
        <begin position="70"/>
        <end position="93"/>
    </location>
</feature>
<dbReference type="Pfam" id="PF01127">
    <property type="entry name" value="Sdh_cyt"/>
    <property type="match status" value="1"/>
</dbReference>
<evidence type="ECO:0000256" key="3">
    <source>
        <dbReference type="ARBA" id="ARBA00022692"/>
    </source>
</evidence>
<feature type="binding site" description="axial binding residue" evidence="8">
    <location>
        <position position="177"/>
    </location>
    <ligand>
        <name>heme b</name>
        <dbReference type="ChEBI" id="CHEBI:60344"/>
        <label>bD</label>
    </ligand>
    <ligandPart>
        <name>Fe</name>
        <dbReference type="ChEBI" id="CHEBI:18248"/>
    </ligandPart>
</feature>
<organism evidence="10 11">
    <name type="scientific">SAR324 cluster bacterium</name>
    <dbReference type="NCBI Taxonomy" id="2024889"/>
    <lineage>
        <taxon>Bacteria</taxon>
        <taxon>Deltaproteobacteria</taxon>
        <taxon>SAR324 cluster</taxon>
    </lineage>
</organism>
<evidence type="ECO:0000256" key="1">
    <source>
        <dbReference type="ARBA" id="ARBA00004370"/>
    </source>
</evidence>
<evidence type="ECO:0000256" key="7">
    <source>
        <dbReference type="ARBA" id="ARBA00023136"/>
    </source>
</evidence>
<evidence type="ECO:0000313" key="10">
    <source>
        <dbReference type="EMBL" id="PCI30521.1"/>
    </source>
</evidence>
<dbReference type="EMBL" id="NVSR01000004">
    <property type="protein sequence ID" value="PCI30521.1"/>
    <property type="molecule type" value="Genomic_DNA"/>
</dbReference>
<protein>
    <submittedName>
        <fullName evidence="10">Succinate dehydrogenase/fumarate reductase cytochrome b subunit</fullName>
    </submittedName>
</protein>
<comment type="caution">
    <text evidence="10">The sequence shown here is derived from an EMBL/GenBank/DDBJ whole genome shotgun (WGS) entry which is preliminary data.</text>
</comment>
<keyword evidence="7 9" id="KW-0472">Membrane</keyword>
<keyword evidence="5 9" id="KW-1133">Transmembrane helix</keyword>
<dbReference type="SUPFAM" id="SSF81343">
    <property type="entry name" value="Fumarate reductase respiratory complex transmembrane subunits"/>
    <property type="match status" value="1"/>
</dbReference>
<evidence type="ECO:0000256" key="4">
    <source>
        <dbReference type="ARBA" id="ARBA00022723"/>
    </source>
</evidence>
<comment type="subcellular location">
    <subcellularLocation>
        <location evidence="1">Membrane</location>
    </subcellularLocation>
</comment>
<accession>A0A2A4TAY8</accession>
<evidence type="ECO:0000256" key="2">
    <source>
        <dbReference type="ARBA" id="ARBA00022617"/>
    </source>
</evidence>
<dbReference type="InterPro" id="IPR034804">
    <property type="entry name" value="SQR/QFR_C/D"/>
</dbReference>
<evidence type="ECO:0000256" key="5">
    <source>
        <dbReference type="ARBA" id="ARBA00022989"/>
    </source>
</evidence>
<evidence type="ECO:0000256" key="6">
    <source>
        <dbReference type="ARBA" id="ARBA00023004"/>
    </source>
</evidence>
<feature type="transmembrane region" description="Helical" evidence="9">
    <location>
        <begin position="20"/>
        <end position="45"/>
    </location>
</feature>
<name>A0A2A4TAY8_9DELT</name>
<dbReference type="PIRSF" id="PIRSF000177">
    <property type="entry name" value="Fumar_rd_cyt_b"/>
    <property type="match status" value="1"/>
</dbReference>
<dbReference type="GO" id="GO:0006099">
    <property type="term" value="P:tricarboxylic acid cycle"/>
    <property type="evidence" value="ECO:0007669"/>
    <property type="project" value="InterPro"/>
</dbReference>
<dbReference type="InterPro" id="IPR000701">
    <property type="entry name" value="SuccDH_FuR_B_TM-su"/>
</dbReference>
<feature type="transmembrane region" description="Helical" evidence="9">
    <location>
        <begin position="162"/>
        <end position="185"/>
    </location>
</feature>
<sequence>MESLLLDTVRKSRIPAKLDFYQSATGLILGLFMWVHMLMVSSILLGKDAMKFVAGMLEGSILRGEGDHGYPILVTLAAMGIFTLFIIHAALAVRKFPANWKQHKVFRQQMSMMNHDDTNYWYTQFITGFIMFFLGSVHLFIIMTHPDKIGPYASADRVVSEWMWPLYLVLLFAVEFHGTIGLYRLAVKWGWFDGADPRATRKKLKAFKKALTIFFVVLGLASLGAYVKIGVEQINNDNVGGRYTRVSSTNQ</sequence>
<keyword evidence="3 9" id="KW-0812">Transmembrane</keyword>
<feature type="transmembrane region" description="Helical" evidence="9">
    <location>
        <begin position="206"/>
        <end position="227"/>
    </location>
</feature>